<dbReference type="AlphaFoldDB" id="A0A182PDG4"/>
<keyword evidence="8" id="KW-0653">Protein transport</keyword>
<dbReference type="GO" id="GO:0015031">
    <property type="term" value="P:protein transport"/>
    <property type="evidence" value="ECO:0007669"/>
    <property type="project" value="UniProtKB-KW"/>
</dbReference>
<evidence type="ECO:0000259" key="11">
    <source>
        <dbReference type="Pfam" id="PF08574"/>
    </source>
</evidence>
<feature type="region of interest" description="Disordered" evidence="10">
    <location>
        <begin position="362"/>
        <end position="382"/>
    </location>
</feature>
<feature type="region of interest" description="Disordered" evidence="10">
    <location>
        <begin position="156"/>
        <end position="186"/>
    </location>
</feature>
<dbReference type="PANTHER" id="PTHR31196:SF2">
    <property type="entry name" value="RNA POLYMERASE II NUCLEAR LOCALIZATION PROTEIN SLC7A6OS-RELATED"/>
    <property type="match status" value="1"/>
</dbReference>
<dbReference type="STRING" id="199890.A0A182PDG4"/>
<keyword evidence="7" id="KW-0963">Cytoplasm</keyword>
<feature type="compositionally biased region" description="Acidic residues" evidence="10">
    <location>
        <begin position="262"/>
        <end position="278"/>
    </location>
</feature>
<evidence type="ECO:0000256" key="1">
    <source>
        <dbReference type="ARBA" id="ARBA00003202"/>
    </source>
</evidence>
<evidence type="ECO:0000256" key="4">
    <source>
        <dbReference type="ARBA" id="ARBA00010218"/>
    </source>
</evidence>
<feature type="compositionally biased region" description="Acidic residues" evidence="10">
    <location>
        <begin position="325"/>
        <end position="335"/>
    </location>
</feature>
<proteinExistence type="inferred from homology"/>
<keyword evidence="6" id="KW-0813">Transport</keyword>
<dbReference type="InterPro" id="IPR013883">
    <property type="entry name" value="TF_Iwr1_dom"/>
</dbReference>
<organism evidence="12 13">
    <name type="scientific">Anopheles epiroticus</name>
    <dbReference type="NCBI Taxonomy" id="199890"/>
    <lineage>
        <taxon>Eukaryota</taxon>
        <taxon>Metazoa</taxon>
        <taxon>Ecdysozoa</taxon>
        <taxon>Arthropoda</taxon>
        <taxon>Hexapoda</taxon>
        <taxon>Insecta</taxon>
        <taxon>Pterygota</taxon>
        <taxon>Neoptera</taxon>
        <taxon>Endopterygota</taxon>
        <taxon>Diptera</taxon>
        <taxon>Nematocera</taxon>
        <taxon>Culicoidea</taxon>
        <taxon>Culicidae</taxon>
        <taxon>Anophelinae</taxon>
        <taxon>Anopheles</taxon>
    </lineage>
</organism>
<dbReference type="InterPro" id="IPR040218">
    <property type="entry name" value="SLC7A6OS"/>
</dbReference>
<dbReference type="GO" id="GO:0032502">
    <property type="term" value="P:developmental process"/>
    <property type="evidence" value="ECO:0007669"/>
    <property type="project" value="TreeGrafter"/>
</dbReference>
<evidence type="ECO:0000256" key="8">
    <source>
        <dbReference type="ARBA" id="ARBA00022927"/>
    </source>
</evidence>
<dbReference type="PANTHER" id="PTHR31196">
    <property type="entry name" value="RNA POLYMERASE II NUCLEAR LOCALIZATION PROTEIN SLC7A6OS-RELATED"/>
    <property type="match status" value="1"/>
</dbReference>
<comment type="similarity">
    <text evidence="4">Belongs to the IWR1/SLC7A6OS family.</text>
</comment>
<dbReference type="VEuPathDB" id="VectorBase:AEPI004969"/>
<dbReference type="Pfam" id="PF08574">
    <property type="entry name" value="Iwr1"/>
    <property type="match status" value="1"/>
</dbReference>
<keyword evidence="9" id="KW-0539">Nucleus</keyword>
<sequence>MATVIRLKRRVDEDPLNAFVLNCKRQRVDGTSAGEEDPNANGAAAEAGGTSTILKFAGTFTKAEGIASHIQNIHKEQAKDALNRVHRPNITSRNRLATKQTAQNSRFKIVNCTRSITNGECEPSDNTSVPLTTTIVDVERDVARLEEVECTDALTPQHAIPPPLDVVHSATHNGTAAPQPDGHEQTSYFYENGVHYVYDLYVADASQNVMHIPYFTDNLEDLSVMVCDDPLYACHRGLDSDDSSDADSEDSNAENNWRNDYPDEDDGLPDGESVDEEDMVRAVEDLDLDGERELSSDEDYVRYDDNDREEDDGFAYPRDDGVLYTDEEEDSDSEAEGINRDDVRRYGTAYARYKARILREEKRAYAESSSSSSSTEDFNLYD</sequence>
<feature type="domain" description="Transcription factor Iwr1" evidence="11">
    <location>
        <begin position="195"/>
        <end position="265"/>
    </location>
</feature>
<feature type="region of interest" description="Disordered" evidence="10">
    <location>
        <begin position="238"/>
        <end position="340"/>
    </location>
</feature>
<dbReference type="EnsemblMetazoa" id="AEPI004969-RA">
    <property type="protein sequence ID" value="AEPI004969-PA"/>
    <property type="gene ID" value="AEPI004969"/>
</dbReference>
<dbReference type="GO" id="GO:0005737">
    <property type="term" value="C:cytoplasm"/>
    <property type="evidence" value="ECO:0007669"/>
    <property type="project" value="UniProtKB-SubCell"/>
</dbReference>
<comment type="subcellular location">
    <subcellularLocation>
        <location evidence="3">Cytoplasm</location>
    </subcellularLocation>
    <subcellularLocation>
        <location evidence="2">Nucleus</location>
    </subcellularLocation>
</comment>
<evidence type="ECO:0000256" key="7">
    <source>
        <dbReference type="ARBA" id="ARBA00022490"/>
    </source>
</evidence>
<dbReference type="GO" id="GO:0005634">
    <property type="term" value="C:nucleus"/>
    <property type="evidence" value="ECO:0007669"/>
    <property type="project" value="UniProtKB-SubCell"/>
</dbReference>
<comment type="function">
    <text evidence="1">Directs RNA polymerase II nuclear import.</text>
</comment>
<evidence type="ECO:0000256" key="10">
    <source>
        <dbReference type="SAM" id="MobiDB-lite"/>
    </source>
</evidence>
<evidence type="ECO:0000313" key="13">
    <source>
        <dbReference type="Proteomes" id="UP000075885"/>
    </source>
</evidence>
<name>A0A182PDG4_9DIPT</name>
<reference evidence="13" key="1">
    <citation type="submission" date="2013-03" db="EMBL/GenBank/DDBJ databases">
        <title>The Genome Sequence of Anopheles epiroticus epiroticus2.</title>
        <authorList>
            <consortium name="The Broad Institute Genomics Platform"/>
            <person name="Neafsey D.E."/>
            <person name="Howell P."/>
            <person name="Walker B."/>
            <person name="Young S.K."/>
            <person name="Zeng Q."/>
            <person name="Gargeya S."/>
            <person name="Fitzgerald M."/>
            <person name="Haas B."/>
            <person name="Abouelleil A."/>
            <person name="Allen A.W."/>
            <person name="Alvarado L."/>
            <person name="Arachchi H.M."/>
            <person name="Berlin A.M."/>
            <person name="Chapman S.B."/>
            <person name="Gainer-Dewar J."/>
            <person name="Goldberg J."/>
            <person name="Griggs A."/>
            <person name="Gujja S."/>
            <person name="Hansen M."/>
            <person name="Howarth C."/>
            <person name="Imamovic A."/>
            <person name="Ireland A."/>
            <person name="Larimer J."/>
            <person name="McCowan C."/>
            <person name="Murphy C."/>
            <person name="Pearson M."/>
            <person name="Poon T.W."/>
            <person name="Priest M."/>
            <person name="Roberts A."/>
            <person name="Saif S."/>
            <person name="Shea T."/>
            <person name="Sisk P."/>
            <person name="Sykes S."/>
            <person name="Wortman J."/>
            <person name="Nusbaum C."/>
            <person name="Birren B."/>
        </authorList>
    </citation>
    <scope>NUCLEOTIDE SEQUENCE [LARGE SCALE GENOMIC DNA]</scope>
    <source>
        <strain evidence="13">Epiroticus2</strain>
    </source>
</reference>
<evidence type="ECO:0000256" key="3">
    <source>
        <dbReference type="ARBA" id="ARBA00004496"/>
    </source>
</evidence>
<evidence type="ECO:0000313" key="12">
    <source>
        <dbReference type="EnsemblMetazoa" id="AEPI004969-PA"/>
    </source>
</evidence>
<dbReference type="Proteomes" id="UP000075885">
    <property type="component" value="Unassembled WGS sequence"/>
</dbReference>
<accession>A0A182PDG4</accession>
<evidence type="ECO:0000256" key="6">
    <source>
        <dbReference type="ARBA" id="ARBA00022448"/>
    </source>
</evidence>
<protein>
    <recommendedName>
        <fullName evidence="5">Probable RNA polymerase II nuclear localization protein SLC7A6OS</fullName>
    </recommendedName>
</protein>
<reference evidence="12" key="2">
    <citation type="submission" date="2020-05" db="UniProtKB">
        <authorList>
            <consortium name="EnsemblMetazoa"/>
        </authorList>
    </citation>
    <scope>IDENTIFICATION</scope>
    <source>
        <strain evidence="12">Epiroticus2</strain>
    </source>
</reference>
<evidence type="ECO:0000256" key="9">
    <source>
        <dbReference type="ARBA" id="ARBA00023242"/>
    </source>
</evidence>
<keyword evidence="13" id="KW-1185">Reference proteome</keyword>
<feature type="compositionally biased region" description="Acidic residues" evidence="10">
    <location>
        <begin position="240"/>
        <end position="252"/>
    </location>
</feature>
<evidence type="ECO:0000256" key="5">
    <source>
        <dbReference type="ARBA" id="ARBA00017036"/>
    </source>
</evidence>
<feature type="compositionally biased region" description="Basic and acidic residues" evidence="10">
    <location>
        <begin position="279"/>
        <end position="305"/>
    </location>
</feature>
<evidence type="ECO:0000256" key="2">
    <source>
        <dbReference type="ARBA" id="ARBA00004123"/>
    </source>
</evidence>